<proteinExistence type="predicted"/>
<evidence type="ECO:0000313" key="2">
    <source>
        <dbReference type="Proteomes" id="UP000277204"/>
    </source>
</evidence>
<reference evidence="1 2" key="1">
    <citation type="submission" date="2018-11" db="EMBL/GenBank/DDBJ databases">
        <authorList>
            <consortium name="Pathogen Informatics"/>
        </authorList>
    </citation>
    <scope>NUCLEOTIDE SEQUENCE [LARGE SCALE GENOMIC DNA]</scope>
    <source>
        <strain evidence="1 2">Zambia</strain>
    </source>
</reference>
<dbReference type="AlphaFoldDB" id="A0A183N1G6"/>
<evidence type="ECO:0000313" key="1">
    <source>
        <dbReference type="EMBL" id="VDP42135.1"/>
    </source>
</evidence>
<sequence length="595" mass="69448">MKYFLTLVENNIMNKSSSHNDHLTSTTHTTINTTIIDKQHTSIQYIHIRLFIHILFLLTKDTSIIQLFNKINLNELMEQFIQLFNILFLNQVNIDNNNNNNNNNTICHYLISNEIDIILFELIHYCCFYQDNKQLEQLKQIKNNLLLIYQLKQTIQNSMNIYNWYKQRCLYLFNIIFMSSIESLKINSMPNPPPLLSEHETDSNTRGSPNEVINQIENINKEDNNDNINEYLKEIQQLKDKILDLSIEINEMQMNSLKNLMDIDFLCENTRIQFKAIPVVPSLTEQTEDFNSLLSSNTVVRENHIKSQMVISPRLLYFIFELATVSNTLCSEVLKSIVNKSLKSNGQLRDHVSKISSGHLLIAIQLFLRKIVKSRQWKCWERLYFLLYKLLKAGVLVYPVPNLISDSQETNDNTPSRLFYLLDWSKLCGSFDLLTLTSDLFNLWCMSLEIPYSQLLNPFQSTNHLSHDTSNKLYYRNTEFYILCHSLCDLVSYLSSVISFYSNKNINQICNNDNNNNNDCDTVNSDDDIISSLKMNQSMQYSKQLTINLLDQLSNRLSNNLISNLLIKSNSQLNVSNELNRLKQTILLIKDLNRT</sequence>
<organism evidence="1 2">
    <name type="scientific">Schistosoma margrebowiei</name>
    <dbReference type="NCBI Taxonomy" id="48269"/>
    <lineage>
        <taxon>Eukaryota</taxon>
        <taxon>Metazoa</taxon>
        <taxon>Spiralia</taxon>
        <taxon>Lophotrochozoa</taxon>
        <taxon>Platyhelminthes</taxon>
        <taxon>Trematoda</taxon>
        <taxon>Digenea</taxon>
        <taxon>Strigeidida</taxon>
        <taxon>Schistosomatoidea</taxon>
        <taxon>Schistosomatidae</taxon>
        <taxon>Schistosoma</taxon>
    </lineage>
</organism>
<name>A0A183N1G6_9TREM</name>
<protein>
    <submittedName>
        <fullName evidence="1">Uncharacterized protein</fullName>
    </submittedName>
</protein>
<keyword evidence="2" id="KW-1185">Reference proteome</keyword>
<dbReference type="EMBL" id="UZAI01019016">
    <property type="protein sequence ID" value="VDP42135.1"/>
    <property type="molecule type" value="Genomic_DNA"/>
</dbReference>
<accession>A0A183N1G6</accession>
<gene>
    <name evidence="1" type="ORF">SMRZ_LOCUS22141</name>
</gene>
<dbReference type="Proteomes" id="UP000277204">
    <property type="component" value="Unassembled WGS sequence"/>
</dbReference>
<dbReference type="STRING" id="48269.A0A183N1G6"/>